<gene>
    <name evidence="2" type="ORF">EVAR_18667_1</name>
</gene>
<dbReference type="EMBL" id="BGZK01000135">
    <property type="protein sequence ID" value="GBP22026.1"/>
    <property type="molecule type" value="Genomic_DNA"/>
</dbReference>
<reference evidence="2 3" key="1">
    <citation type="journal article" date="2019" name="Commun. Biol.">
        <title>The bagworm genome reveals a unique fibroin gene that provides high tensile strength.</title>
        <authorList>
            <person name="Kono N."/>
            <person name="Nakamura H."/>
            <person name="Ohtoshi R."/>
            <person name="Tomita M."/>
            <person name="Numata K."/>
            <person name="Arakawa K."/>
        </authorList>
    </citation>
    <scope>NUCLEOTIDE SEQUENCE [LARGE SCALE GENOMIC DNA]</scope>
</reference>
<organism evidence="2 3">
    <name type="scientific">Eumeta variegata</name>
    <name type="common">Bagworm moth</name>
    <name type="synonym">Eumeta japonica</name>
    <dbReference type="NCBI Taxonomy" id="151549"/>
    <lineage>
        <taxon>Eukaryota</taxon>
        <taxon>Metazoa</taxon>
        <taxon>Ecdysozoa</taxon>
        <taxon>Arthropoda</taxon>
        <taxon>Hexapoda</taxon>
        <taxon>Insecta</taxon>
        <taxon>Pterygota</taxon>
        <taxon>Neoptera</taxon>
        <taxon>Endopterygota</taxon>
        <taxon>Lepidoptera</taxon>
        <taxon>Glossata</taxon>
        <taxon>Ditrysia</taxon>
        <taxon>Tineoidea</taxon>
        <taxon>Psychidae</taxon>
        <taxon>Oiketicinae</taxon>
        <taxon>Eumeta</taxon>
    </lineage>
</organism>
<dbReference type="Proteomes" id="UP000299102">
    <property type="component" value="Unassembled WGS sequence"/>
</dbReference>
<dbReference type="OrthoDB" id="6626714at2759"/>
<name>A0A4C1U838_EUMVA</name>
<evidence type="ECO:0000313" key="2">
    <source>
        <dbReference type="EMBL" id="GBP22026.1"/>
    </source>
</evidence>
<evidence type="ECO:0000256" key="1">
    <source>
        <dbReference type="SAM" id="MobiDB-lite"/>
    </source>
</evidence>
<dbReference type="AlphaFoldDB" id="A0A4C1U838"/>
<proteinExistence type="predicted"/>
<comment type="caution">
    <text evidence="2">The sequence shown here is derived from an EMBL/GenBank/DDBJ whole genome shotgun (WGS) entry which is preliminary data.</text>
</comment>
<keyword evidence="3" id="KW-1185">Reference proteome</keyword>
<accession>A0A4C1U838</accession>
<feature type="region of interest" description="Disordered" evidence="1">
    <location>
        <begin position="134"/>
        <end position="162"/>
    </location>
</feature>
<evidence type="ECO:0000313" key="3">
    <source>
        <dbReference type="Proteomes" id="UP000299102"/>
    </source>
</evidence>
<protein>
    <submittedName>
        <fullName evidence="2">Uncharacterized protein</fullName>
    </submittedName>
</protein>
<sequence>MESIIYYQLLEYLEEYQLINDRQHNFQSGPSADNLLTLMTHHWTEQRTHSRLHRNIRAIFPRGKPVTIDGAQEVSYNRWPCSPAPLPPPTSSIFRRLRGMSFACLYDTSTSTCSQFDTPHPLLPDILKVTPRNSLNTDSDTSVSSEIVTTGPSTAKPPARKRGRVELMDSHLASSIDPAKLSDRKAAIVITSTLKSAGSDPMEFTVNRPSVRRERQKHRKEIAESLKRQGIEQLLSVPKLDRGTGEPCASAVHGTILEWGLSDKVKCMCFDTTAVNSGLRNGACILLEQKMEKDMLWLACRHHILEIVLEAVVSTTLSSSSGPDILIFKRFKNYWSKIDQTGYKTVTSDPHSLKLV</sequence>
<feature type="compositionally biased region" description="Polar residues" evidence="1">
    <location>
        <begin position="134"/>
        <end position="153"/>
    </location>
</feature>